<dbReference type="PROSITE" id="PS51375">
    <property type="entry name" value="PPR"/>
    <property type="match status" value="1"/>
</dbReference>
<comment type="similarity">
    <text evidence="1">Belongs to the CCM1 family.</text>
</comment>
<dbReference type="InterPro" id="IPR011990">
    <property type="entry name" value="TPR-like_helical_dom_sf"/>
</dbReference>
<evidence type="ECO:0000256" key="5">
    <source>
        <dbReference type="PROSITE-ProRule" id="PRU00708"/>
    </source>
</evidence>
<evidence type="ECO:0000256" key="2">
    <source>
        <dbReference type="ARBA" id="ARBA00022737"/>
    </source>
</evidence>
<evidence type="ECO:0000313" key="7">
    <source>
        <dbReference type="EMBL" id="RKO94071.1"/>
    </source>
</evidence>
<comment type="subunit">
    <text evidence="4">Binds to mitochondrial small subunit 15S rRNA.</text>
</comment>
<dbReference type="EMBL" id="KZ994022">
    <property type="protein sequence ID" value="RKO94071.1"/>
    <property type="molecule type" value="Genomic_DNA"/>
</dbReference>
<evidence type="ECO:0000256" key="3">
    <source>
        <dbReference type="ARBA" id="ARBA00044493"/>
    </source>
</evidence>
<dbReference type="Gene3D" id="1.25.40.10">
    <property type="entry name" value="Tetratricopeptide repeat domain"/>
    <property type="match status" value="3"/>
</dbReference>
<feature type="repeat" description="PPR" evidence="5">
    <location>
        <begin position="821"/>
        <end position="855"/>
    </location>
</feature>
<comment type="function">
    <text evidence="3">Regulates mitochondrial small subunit maturation by controlling 15S rRNA 5'-end processing. Localizes to the 5' precursor of the 15S rRNA in a position that is subsequently occupied by mS47 in the mature yeast mtSSU. Uses structure and sequence-specific RNA recognition, binding to a single-stranded region of the precursor and specifically recognizing bases -6 to -1. The exchange of Ccm1 for mS47 is coupled to the irreversible removal of precursor rRNA that is accompanied by conformational changes of the mitoribosomal proteins uS5m and mS26. These conformational changes signal completion of 5'-end rRNA processing through protection of the mature 5'-end of the 15S rRNA and stabilization of mS47. The removal of the 5' precursor together with the dissociation of Ccm1 may be catalyzed by the 5'-3' exoribonuclease Pet127. Involved in the specific removal of group I introns in mitochondrial encoded transcripts.</text>
</comment>
<keyword evidence="8" id="KW-1185">Reference proteome</keyword>
<organism evidence="7 8">
    <name type="scientific">Blyttiomyces helicus</name>
    <dbReference type="NCBI Taxonomy" id="388810"/>
    <lineage>
        <taxon>Eukaryota</taxon>
        <taxon>Fungi</taxon>
        <taxon>Fungi incertae sedis</taxon>
        <taxon>Chytridiomycota</taxon>
        <taxon>Chytridiomycota incertae sedis</taxon>
        <taxon>Chytridiomycetes</taxon>
        <taxon>Chytridiomycetes incertae sedis</taxon>
        <taxon>Blyttiomyces</taxon>
    </lineage>
</organism>
<proteinExistence type="inferred from homology"/>
<dbReference type="OrthoDB" id="2108908at2759"/>
<evidence type="ECO:0000256" key="1">
    <source>
        <dbReference type="ARBA" id="ARBA00006192"/>
    </source>
</evidence>
<evidence type="ECO:0000313" key="8">
    <source>
        <dbReference type="Proteomes" id="UP000269721"/>
    </source>
</evidence>
<accession>A0A4P9WLY7</accession>
<feature type="region of interest" description="Disordered" evidence="6">
    <location>
        <begin position="31"/>
        <end position="77"/>
    </location>
</feature>
<evidence type="ECO:0000256" key="4">
    <source>
        <dbReference type="ARBA" id="ARBA00044511"/>
    </source>
</evidence>
<protein>
    <recommendedName>
        <fullName evidence="9">Pentacotripeptide-repeat region of PRORP domain-containing protein</fullName>
    </recommendedName>
</protein>
<name>A0A4P9WLY7_9FUNG</name>
<dbReference type="Proteomes" id="UP000269721">
    <property type="component" value="Unassembled WGS sequence"/>
</dbReference>
<dbReference type="Pfam" id="PF13812">
    <property type="entry name" value="PPR_3"/>
    <property type="match status" value="1"/>
</dbReference>
<keyword evidence="2" id="KW-0677">Repeat</keyword>
<dbReference type="PANTHER" id="PTHR47447:SF17">
    <property type="entry name" value="OS12G0638900 PROTEIN"/>
    <property type="match status" value="1"/>
</dbReference>
<evidence type="ECO:0008006" key="9">
    <source>
        <dbReference type="Google" id="ProtNLM"/>
    </source>
</evidence>
<dbReference type="PANTHER" id="PTHR47447">
    <property type="entry name" value="OS03G0856100 PROTEIN"/>
    <property type="match status" value="1"/>
</dbReference>
<gene>
    <name evidence="7" type="ORF">BDK51DRAFT_43279</name>
</gene>
<evidence type="ECO:0000256" key="6">
    <source>
        <dbReference type="SAM" id="MobiDB-lite"/>
    </source>
</evidence>
<dbReference type="InterPro" id="IPR002885">
    <property type="entry name" value="PPR_rpt"/>
</dbReference>
<reference evidence="8" key="1">
    <citation type="journal article" date="2018" name="Nat. Microbiol.">
        <title>Leveraging single-cell genomics to expand the fungal tree of life.</title>
        <authorList>
            <person name="Ahrendt S.R."/>
            <person name="Quandt C.A."/>
            <person name="Ciobanu D."/>
            <person name="Clum A."/>
            <person name="Salamov A."/>
            <person name="Andreopoulos B."/>
            <person name="Cheng J.F."/>
            <person name="Woyke T."/>
            <person name="Pelin A."/>
            <person name="Henrissat B."/>
            <person name="Reynolds N.K."/>
            <person name="Benny G.L."/>
            <person name="Smith M.E."/>
            <person name="James T.Y."/>
            <person name="Grigoriev I.V."/>
        </authorList>
    </citation>
    <scope>NUCLEOTIDE SEQUENCE [LARGE SCALE GENOMIC DNA]</scope>
</reference>
<sequence length="1411" mass="154525">MLTPALRITTSAHLVGLPFPRAARTATLATHSPVRNVDRPRHRTIPLPARHLPPTATSHSDPPPSSSPPEPRKRGLENPLSRVFLKSFRSAIVVGDFPRAVDMFPQIAENPEASKRLRPEDVSSLILLSTRTPSGRRHTSALVAEADRLGLEWDVEEANKVAEACSKVGETAIARRVLERVREKGLKVMPHSLLNLVERMLFEKDIAGAWGFICDARRNGEKPGREEYVRLMRAVALKDATGGGPEPFSILNIAEAMHEDGILLDAAARELILEGCFKRSKFHLALIFWDYLIATGELVPTAADYEAMCERFIRAEAVEFAEKLIGGMKAAGFEVPMEFLNRLSLASARLDEIPDDDSTLDISEDRVEYVLDRIEAKVRGVQLNLALLGISGMITALTDASRLADARRIFRAATALRNPGSKGVVPYTVGFKLCERSLQAGHLRGAIGVFREMMACGYDPGTRLIFPLVKALAPNPELKEDLREILTATATPRLTINEPAWNWIGDIFATVDGQLGASVVGAITSAPPSSHALNTLVQARIAADDHLGAAAWYKLFAPRLIETKTDYPHPVTYNQIFSARSTNWPQGFLLSCLQDLLVMKKSNPITGLERTLALAIEAMFENRDANGAWLAYTEMKASNSDLTLPQLGRLVATLCRADMSMRAKQVIADAGPDADATMHAELALLFARRNDRPALSRALADLTALTGEPPDSDMLARVVTTSVKLEEDPELGKEVVESMLEAGVVVPSAAYRRVLRALASVGDVAALSRFLLRLAADGIHLGSWMGNLVVEAYVRAGRWKDALAYIRDARPGSKSHSGLPDVNGFNILLKGMLKAGAADDAPKLHALMRLHRVTPNIPFMTTSLMGCRTSNEIEEIRSKVMRMRDVEVDPKPKIWLSQLAAAYSRLHYPRKTEAVFRYMRSNGIPMQAQDWRIILMTWRRVFHYGKCRQRFAQMVARGDTPDVGHFEEMMRAALDLPEPADRRREVNRWVAHIDALGPETRRRRTWMLLVRSAVLDADVTRATELVSSMTMAGYPADSEAVEWLVRASDAVFDADGAVSIFRASASQGIPLSRHAFVAVLHALANAGYPERVEAWADTMRAAGHQPEPDATRMIIAARLAAGDLKTADRAAARYPIDPVSAHMVADRFTAAENPVRAIVALARIPANEVDAVTVTIAMWACSRAKWVEAALALWHWSRGTLPVEPLDSLAPGMNCITALISRPRPSRSLVSSASAAVLLDTLGRAAEGAYNPSAYVPALQAAWGDINLHKFAPIGISDPPSPGPGPAAPRDITIVRTPAIARYEPPPWVVWPPENVYNSYAEALIRAGAHDAAVEAFLSMGTYGEAKPSAKTVRTVVGGLQRRGDTRRVKIVRNAIDARWSSLSEVAADVAHRQKVRDERVLSGFLITSLL</sequence>